<dbReference type="OrthoDB" id="7659889at2759"/>
<protein>
    <submittedName>
        <fullName evidence="3">Uncharacterized protein LOC116307674</fullName>
    </submittedName>
</protein>
<name>A0A6P8J7L1_ACTTE</name>
<organism evidence="2 3">
    <name type="scientific">Actinia tenebrosa</name>
    <name type="common">Australian red waratah sea anemone</name>
    <dbReference type="NCBI Taxonomy" id="6105"/>
    <lineage>
        <taxon>Eukaryota</taxon>
        <taxon>Metazoa</taxon>
        <taxon>Cnidaria</taxon>
        <taxon>Anthozoa</taxon>
        <taxon>Hexacorallia</taxon>
        <taxon>Actiniaria</taxon>
        <taxon>Actiniidae</taxon>
        <taxon>Actinia</taxon>
    </lineage>
</organism>
<keyword evidence="1" id="KW-0175">Coiled coil</keyword>
<evidence type="ECO:0000313" key="2">
    <source>
        <dbReference type="Proteomes" id="UP000515163"/>
    </source>
</evidence>
<keyword evidence="2" id="KW-1185">Reference proteome</keyword>
<accession>A0A6P8J7L1</accession>
<reference evidence="3" key="1">
    <citation type="submission" date="2025-08" db="UniProtKB">
        <authorList>
            <consortium name="RefSeq"/>
        </authorList>
    </citation>
    <scope>IDENTIFICATION</scope>
    <source>
        <tissue evidence="3">Tentacle</tissue>
    </source>
</reference>
<dbReference type="KEGG" id="aten:116307674"/>
<gene>
    <name evidence="3" type="primary">LOC116307674</name>
</gene>
<dbReference type="RefSeq" id="XP_031573808.1">
    <property type="nucleotide sequence ID" value="XM_031717948.1"/>
</dbReference>
<dbReference type="InParanoid" id="A0A6P8J7L1"/>
<sequence length="175" mass="20440">METKRFWIIVREDKIVSDIKEVTIPAKREIFNYSDDRRLLLKSLCAQLGISYKDDKVLKLRNGRSSLVPISRSLSPNTVTSPFILEVCETHKTVKPGLKQIVIPSHSEICQKKKETLSKRIERLEKIIPDLPLLRKAKLANEMKDVEARLSFLNERMKEAETQQWKGMFKKHPLW</sequence>
<dbReference type="Proteomes" id="UP000515163">
    <property type="component" value="Unplaced"/>
</dbReference>
<proteinExistence type="predicted"/>
<dbReference type="GeneID" id="116307674"/>
<evidence type="ECO:0000313" key="3">
    <source>
        <dbReference type="RefSeq" id="XP_031573808.1"/>
    </source>
</evidence>
<feature type="coiled-coil region" evidence="1">
    <location>
        <begin position="107"/>
        <end position="163"/>
    </location>
</feature>
<dbReference type="AlphaFoldDB" id="A0A6P8J7L1"/>
<evidence type="ECO:0000256" key="1">
    <source>
        <dbReference type="SAM" id="Coils"/>
    </source>
</evidence>